<keyword evidence="1" id="KW-0175">Coiled coil</keyword>
<dbReference type="RefSeq" id="WP_011762802.1">
    <property type="nucleotide sequence ID" value="NC_008701.1"/>
</dbReference>
<gene>
    <name evidence="2" type="ordered locus">Pisl_1054</name>
</gene>
<dbReference type="HOGENOM" id="CLU_175269_0_0_2"/>
<protein>
    <submittedName>
        <fullName evidence="2">Uncharacterized protein</fullName>
    </submittedName>
</protein>
<dbReference type="KEGG" id="pis:Pisl_1054"/>
<dbReference type="STRING" id="384616.Pisl_1054"/>
<name>A1RTE5_PYRIL</name>
<evidence type="ECO:0000256" key="1">
    <source>
        <dbReference type="SAM" id="Coils"/>
    </source>
</evidence>
<dbReference type="GeneID" id="4617060"/>
<dbReference type="AlphaFoldDB" id="A1RTE5"/>
<feature type="coiled-coil region" evidence="1">
    <location>
        <begin position="60"/>
        <end position="98"/>
    </location>
</feature>
<dbReference type="eggNOG" id="arCOG05455">
    <property type="taxonomic scope" value="Archaea"/>
</dbReference>
<dbReference type="EMBL" id="CP000504">
    <property type="protein sequence ID" value="ABL88227.1"/>
    <property type="molecule type" value="Genomic_DNA"/>
</dbReference>
<reference evidence="2" key="1">
    <citation type="submission" date="2006-12" db="EMBL/GenBank/DDBJ databases">
        <title>Complete sequence of Pyrobaculum islandicum DSM 4184.</title>
        <authorList>
            <person name="Copeland A."/>
            <person name="Lucas S."/>
            <person name="Lapidus A."/>
            <person name="Barry K."/>
            <person name="Detter J.C."/>
            <person name="Glavina del Rio T."/>
            <person name="Dalin E."/>
            <person name="Tice H."/>
            <person name="Pitluck S."/>
            <person name="Meincke L."/>
            <person name="Brettin T."/>
            <person name="Bruce D."/>
            <person name="Han C."/>
            <person name="Tapia R."/>
            <person name="Gilna P."/>
            <person name="Schmutz J."/>
            <person name="Larimer F."/>
            <person name="Land M."/>
            <person name="Hauser L."/>
            <person name="Kyrpides N."/>
            <person name="Mikhailova N."/>
            <person name="Cozen A.E."/>
            <person name="Fitz-Gibbon S.T."/>
            <person name="House C.H."/>
            <person name="Saltikov C."/>
            <person name="Lowe T."/>
            <person name="Richardson P."/>
        </authorList>
    </citation>
    <scope>NUCLEOTIDE SEQUENCE [LARGE SCALE GENOMIC DNA]</scope>
    <source>
        <strain evidence="2">DSM 4184</strain>
    </source>
</reference>
<evidence type="ECO:0000313" key="3">
    <source>
        <dbReference type="Proteomes" id="UP000002595"/>
    </source>
</evidence>
<dbReference type="OrthoDB" id="29284at2157"/>
<accession>A1RTE5</accession>
<organism evidence="2 3">
    <name type="scientific">Pyrobaculum islandicum (strain DSM 4184 / JCM 9189 / GEO3)</name>
    <dbReference type="NCBI Taxonomy" id="384616"/>
    <lineage>
        <taxon>Archaea</taxon>
        <taxon>Thermoproteota</taxon>
        <taxon>Thermoprotei</taxon>
        <taxon>Thermoproteales</taxon>
        <taxon>Thermoproteaceae</taxon>
        <taxon>Pyrobaculum</taxon>
    </lineage>
</organism>
<proteinExistence type="predicted"/>
<sequence length="105" mass="12196">MLKIDEILKRLEEIDKVIKSADETKTNVLIYVEQVSKKYSDEIIKKIEGIVSNAIFEYKNKAVEEAKKEAEKIIKSAEDKKEKILSKYRENKNKLIEKALAILNL</sequence>
<evidence type="ECO:0000313" key="2">
    <source>
        <dbReference type="EMBL" id="ABL88227.1"/>
    </source>
</evidence>
<dbReference type="Proteomes" id="UP000002595">
    <property type="component" value="Chromosome"/>
</dbReference>
<keyword evidence="3" id="KW-1185">Reference proteome</keyword>